<gene>
    <name evidence="4" type="ORF">M9Y10_006346</name>
</gene>
<dbReference type="PANTHER" id="PTHR19375">
    <property type="entry name" value="HEAT SHOCK PROTEIN 70KDA"/>
    <property type="match status" value="1"/>
</dbReference>
<evidence type="ECO:0000256" key="1">
    <source>
        <dbReference type="ARBA" id="ARBA00022741"/>
    </source>
</evidence>
<evidence type="ECO:0000313" key="5">
    <source>
        <dbReference type="Proteomes" id="UP001470230"/>
    </source>
</evidence>
<dbReference type="InterPro" id="IPR029047">
    <property type="entry name" value="HSP70_peptide-bd_sf"/>
</dbReference>
<dbReference type="Gene3D" id="2.60.34.10">
    <property type="entry name" value="Substrate Binding Domain Of DNAk, Chain A, domain 1"/>
    <property type="match status" value="1"/>
</dbReference>
<name>A0ABR2JG35_9EUKA</name>
<keyword evidence="1 3" id="KW-0547">Nucleotide-binding</keyword>
<dbReference type="Proteomes" id="UP001470230">
    <property type="component" value="Unassembled WGS sequence"/>
</dbReference>
<accession>A0ABR2JG35</accession>
<evidence type="ECO:0000256" key="2">
    <source>
        <dbReference type="ARBA" id="ARBA00022840"/>
    </source>
</evidence>
<evidence type="ECO:0008006" key="6">
    <source>
        <dbReference type="Google" id="ProtNLM"/>
    </source>
</evidence>
<proteinExistence type="inferred from homology"/>
<protein>
    <recommendedName>
        <fullName evidence="6">DnaK protein</fullName>
    </recommendedName>
</protein>
<comment type="similarity">
    <text evidence="3">Belongs to the heat shock protein 70 family.</text>
</comment>
<keyword evidence="5" id="KW-1185">Reference proteome</keyword>
<dbReference type="PRINTS" id="PR00301">
    <property type="entry name" value="HEATSHOCK70"/>
</dbReference>
<dbReference type="Gene3D" id="3.90.640.10">
    <property type="entry name" value="Actin, Chain A, domain 4"/>
    <property type="match status" value="1"/>
</dbReference>
<evidence type="ECO:0000313" key="4">
    <source>
        <dbReference type="EMBL" id="KAK8876157.1"/>
    </source>
</evidence>
<organism evidence="4 5">
    <name type="scientific">Tritrichomonas musculus</name>
    <dbReference type="NCBI Taxonomy" id="1915356"/>
    <lineage>
        <taxon>Eukaryota</taxon>
        <taxon>Metamonada</taxon>
        <taxon>Parabasalia</taxon>
        <taxon>Tritrichomonadida</taxon>
        <taxon>Tritrichomonadidae</taxon>
        <taxon>Tritrichomonas</taxon>
    </lineage>
</organism>
<reference evidence="4 5" key="1">
    <citation type="submission" date="2024-04" db="EMBL/GenBank/DDBJ databases">
        <title>Tritrichomonas musculus Genome.</title>
        <authorList>
            <person name="Alves-Ferreira E."/>
            <person name="Grigg M."/>
            <person name="Lorenzi H."/>
            <person name="Galac M."/>
        </authorList>
    </citation>
    <scope>NUCLEOTIDE SEQUENCE [LARGE SCALE GENOMIC DNA]</scope>
    <source>
        <strain evidence="4 5">EAF2021</strain>
    </source>
</reference>
<dbReference type="InterPro" id="IPR013126">
    <property type="entry name" value="Hsp_70_fam"/>
</dbReference>
<sequence>MSYPVGIDFGTTFSTVCQYINGNPVMKPIDQINSPYVPTKIGFEEGEWIFGKNMPDCIIDIKRMIGETYDSDSFKIARKSWDKYNIKFAKDENQKNNPKESDQIKIIINDQKYTPVDLAGKYINWLYTNCGGQFGDQVTVITIPAKFGQLRREAICLAYQKAGFSHDQLRIMSEPSAAALCVCLMQQKKYKNIMVFDFGGGTLDSSFVEITYNTEIPEFREIEKKGIQLLGGRDIDEILFNWTIERLKQLGYDDLDPDDDYEDIEKIMEACEKAKIDLAQNPNCKPKIIPKNSSIKCKRCQENIVMDIDTFERISAPVFDRLHEPLDELFSSTKIRKSDVDGIMIIGGSSQNRKVKQIVEEYFQRPVINFPHFRDAVAMGACLQAASLTPGINVVSNLKIPENQNQGQKGFVVKEVIPHSLGIDVVREDKSSGWFSAILVKGINFFGDEEKGIYSTSADNQTGIIIDVYECDEERVEKGRLYKTYIKENLPPLPAGQAKIEITFNLDLNGMLQVSVREIGKDELIVYKPFKIFDELRKIENEDNINNQRKVENHKKILMSHLLQLDIFFDETLPEIISDYPDFDKIVNKEKLLKINAKVKHFLNSESVATEDAIETLIAEGRKTLEPFYLQRNMEFPEVFKLSIT</sequence>
<dbReference type="SUPFAM" id="SSF53067">
    <property type="entry name" value="Actin-like ATPase domain"/>
    <property type="match status" value="2"/>
</dbReference>
<dbReference type="Gene3D" id="3.30.420.40">
    <property type="match status" value="2"/>
</dbReference>
<dbReference type="SUPFAM" id="SSF100920">
    <property type="entry name" value="Heat shock protein 70kD (HSP70), peptide-binding domain"/>
    <property type="match status" value="1"/>
</dbReference>
<evidence type="ECO:0000256" key="3">
    <source>
        <dbReference type="RuleBase" id="RU003322"/>
    </source>
</evidence>
<dbReference type="InterPro" id="IPR043129">
    <property type="entry name" value="ATPase_NBD"/>
</dbReference>
<comment type="caution">
    <text evidence="4">The sequence shown here is derived from an EMBL/GenBank/DDBJ whole genome shotgun (WGS) entry which is preliminary data.</text>
</comment>
<dbReference type="Pfam" id="PF00012">
    <property type="entry name" value="HSP70"/>
    <property type="match status" value="1"/>
</dbReference>
<dbReference type="EMBL" id="JAPFFF010000012">
    <property type="protein sequence ID" value="KAK8876157.1"/>
    <property type="molecule type" value="Genomic_DNA"/>
</dbReference>
<keyword evidence="2 3" id="KW-0067">ATP-binding</keyword>